<comment type="subcellular location">
    <subcellularLocation>
        <location evidence="1 10">Cell membrane</location>
        <topology evidence="1 10">Peripheral membrane protein</topology>
    </subcellularLocation>
</comment>
<dbReference type="SMART" id="SM00382">
    <property type="entry name" value="AAA"/>
    <property type="match status" value="1"/>
</dbReference>
<dbReference type="InterPro" id="IPR015856">
    <property type="entry name" value="ABC_transpr_CbiO/EcfA_su"/>
</dbReference>
<feature type="region of interest" description="Disordered" evidence="11">
    <location>
        <begin position="277"/>
        <end position="297"/>
    </location>
</feature>
<dbReference type="InterPro" id="IPR003439">
    <property type="entry name" value="ABC_transporter-like_ATP-bd"/>
</dbReference>
<dbReference type="Proteomes" id="UP000250080">
    <property type="component" value="Chromosome I"/>
</dbReference>
<dbReference type="Pfam" id="PF00005">
    <property type="entry name" value="ABC_tran"/>
    <property type="match status" value="1"/>
</dbReference>
<dbReference type="GO" id="GO:0042626">
    <property type="term" value="F:ATPase-coupled transmembrane transporter activity"/>
    <property type="evidence" value="ECO:0007669"/>
    <property type="project" value="TreeGrafter"/>
</dbReference>
<dbReference type="InterPro" id="IPR003593">
    <property type="entry name" value="AAA+_ATPase"/>
</dbReference>
<gene>
    <name evidence="12" type="ORF">PFR_JS23_1818</name>
</gene>
<protein>
    <recommendedName>
        <fullName evidence="10">ABC transporter ATP-binding protein</fullName>
    </recommendedName>
</protein>
<reference evidence="12 13" key="1">
    <citation type="submission" date="2016-09" db="EMBL/GenBank/DDBJ databases">
        <authorList>
            <person name="Laine KS P."/>
        </authorList>
    </citation>
    <scope>NUCLEOTIDE SEQUENCE [LARGE SCALE GENOMIC DNA]</scope>
    <source>
        <strain evidence="12">PFRJS-23</strain>
    </source>
</reference>
<dbReference type="InterPro" id="IPR005876">
    <property type="entry name" value="Co_trans_ATP-bd"/>
</dbReference>
<dbReference type="InterPro" id="IPR027417">
    <property type="entry name" value="P-loop_NTPase"/>
</dbReference>
<keyword evidence="4 10" id="KW-1003">Cell membrane</keyword>
<evidence type="ECO:0000256" key="4">
    <source>
        <dbReference type="ARBA" id="ARBA00022475"/>
    </source>
</evidence>
<dbReference type="InterPro" id="IPR050095">
    <property type="entry name" value="ECF_ABC_transporter_ATP-bd"/>
</dbReference>
<sequence>MSALLAAHDLVAGFPDRPRVLDTVNLAIGRGTRLALLGANGSGKTTLLSCLAGSLKPTGGAVERDGAPIDWGRKGLREHRRHVQMVLQDPDDQLFSADVSQDVSFGPMNLGLEPDEVHARVREALTLLGADHLAERATHQLSYGERKRVATAGAVAMRPDVLMLDEPTAGLDPLGVHQMRDALDRLTDAGTTIVMATHDVALALDWADEVAIVCDATVHQGAPEALLSDADLVARSHLDTPWPLALAAALGLSARPRNLDEAVAALAPALGEFAATHDAAASVPGSDDTTNTDEETR</sequence>
<comment type="similarity">
    <text evidence="2 10">Belongs to the ABC transporter superfamily.</text>
</comment>
<evidence type="ECO:0000256" key="3">
    <source>
        <dbReference type="ARBA" id="ARBA00022448"/>
    </source>
</evidence>
<dbReference type="NCBIfam" id="TIGR01166">
    <property type="entry name" value="cbiO"/>
    <property type="match status" value="1"/>
</dbReference>
<evidence type="ECO:0000256" key="11">
    <source>
        <dbReference type="SAM" id="MobiDB-lite"/>
    </source>
</evidence>
<evidence type="ECO:0000313" key="13">
    <source>
        <dbReference type="Proteomes" id="UP000250080"/>
    </source>
</evidence>
<dbReference type="GO" id="GO:0005524">
    <property type="term" value="F:ATP binding"/>
    <property type="evidence" value="ECO:0007669"/>
    <property type="project" value="UniProtKB-UniRule"/>
</dbReference>
<evidence type="ECO:0000256" key="10">
    <source>
        <dbReference type="RuleBase" id="RU364103"/>
    </source>
</evidence>
<dbReference type="OMA" id="THYPDFA"/>
<name>A0A0A8QPL0_9ACTN</name>
<evidence type="ECO:0000256" key="1">
    <source>
        <dbReference type="ARBA" id="ARBA00004202"/>
    </source>
</evidence>
<evidence type="ECO:0000313" key="12">
    <source>
        <dbReference type="EMBL" id="SCQ81010.1"/>
    </source>
</evidence>
<evidence type="ECO:0000256" key="7">
    <source>
        <dbReference type="ARBA" id="ARBA00022967"/>
    </source>
</evidence>
<evidence type="ECO:0000256" key="9">
    <source>
        <dbReference type="ARBA" id="ARBA00025157"/>
    </source>
</evidence>
<dbReference type="PANTHER" id="PTHR43553:SF24">
    <property type="entry name" value="ENERGY-COUPLING FACTOR TRANSPORTER ATP-BINDING PROTEIN ECFA1"/>
    <property type="match status" value="1"/>
</dbReference>
<accession>A0A0A8QPL0</accession>
<evidence type="ECO:0000256" key="2">
    <source>
        <dbReference type="ARBA" id="ARBA00005417"/>
    </source>
</evidence>
<keyword evidence="3 10" id="KW-0813">Transport</keyword>
<keyword evidence="6 10" id="KW-0067">ATP-binding</keyword>
<keyword evidence="8 10" id="KW-0472">Membrane</keyword>
<dbReference type="GO" id="GO:0016887">
    <property type="term" value="F:ATP hydrolysis activity"/>
    <property type="evidence" value="ECO:0007669"/>
    <property type="project" value="InterPro"/>
</dbReference>
<organism evidence="12 13">
    <name type="scientific">Propionibacterium freudenreichii</name>
    <dbReference type="NCBI Taxonomy" id="1744"/>
    <lineage>
        <taxon>Bacteria</taxon>
        <taxon>Bacillati</taxon>
        <taxon>Actinomycetota</taxon>
        <taxon>Actinomycetes</taxon>
        <taxon>Propionibacteriales</taxon>
        <taxon>Propionibacteriaceae</taxon>
        <taxon>Propionibacterium</taxon>
    </lineage>
</organism>
<keyword evidence="7" id="KW-1278">Translocase</keyword>
<comment type="function">
    <text evidence="10">Part of an ABC transporter complex. Responsible for energy coupling to the transport system.</text>
</comment>
<dbReference type="RefSeq" id="WP_013160382.1">
    <property type="nucleotide sequence ID" value="NZ_CCYN01000003.1"/>
</dbReference>
<dbReference type="GO" id="GO:0006824">
    <property type="term" value="P:cobalt ion transport"/>
    <property type="evidence" value="ECO:0007669"/>
    <property type="project" value="InterPro"/>
</dbReference>
<keyword evidence="5 10" id="KW-0547">Nucleotide-binding</keyword>
<evidence type="ECO:0000256" key="6">
    <source>
        <dbReference type="ARBA" id="ARBA00022840"/>
    </source>
</evidence>
<dbReference type="PANTHER" id="PTHR43553">
    <property type="entry name" value="HEAVY METAL TRANSPORTER"/>
    <property type="match status" value="1"/>
</dbReference>
<dbReference type="Gene3D" id="3.40.50.300">
    <property type="entry name" value="P-loop containing nucleotide triphosphate hydrolases"/>
    <property type="match status" value="1"/>
</dbReference>
<evidence type="ECO:0000256" key="5">
    <source>
        <dbReference type="ARBA" id="ARBA00022741"/>
    </source>
</evidence>
<evidence type="ECO:0000256" key="8">
    <source>
        <dbReference type="ARBA" id="ARBA00023136"/>
    </source>
</evidence>
<comment type="function">
    <text evidence="9">Probably part of an ABC transporter complex. Responsible for energy coupling to the transport system.</text>
</comment>
<dbReference type="PROSITE" id="PS50893">
    <property type="entry name" value="ABC_TRANSPORTER_2"/>
    <property type="match status" value="1"/>
</dbReference>
<dbReference type="GO" id="GO:0043190">
    <property type="term" value="C:ATP-binding cassette (ABC) transporter complex"/>
    <property type="evidence" value="ECO:0007669"/>
    <property type="project" value="TreeGrafter"/>
</dbReference>
<dbReference type="AlphaFoldDB" id="A0A0A8QPL0"/>
<dbReference type="FunFam" id="3.40.50.300:FF:000224">
    <property type="entry name" value="Energy-coupling factor transporter ATP-binding protein EcfA"/>
    <property type="match status" value="1"/>
</dbReference>
<proteinExistence type="inferred from homology"/>
<dbReference type="EMBL" id="LT618793">
    <property type="protein sequence ID" value="SCQ81010.1"/>
    <property type="molecule type" value="Genomic_DNA"/>
</dbReference>
<dbReference type="OrthoDB" id="9806471at2"/>
<dbReference type="SUPFAM" id="SSF52540">
    <property type="entry name" value="P-loop containing nucleoside triphosphate hydrolases"/>
    <property type="match status" value="1"/>
</dbReference>
<dbReference type="CDD" id="cd03225">
    <property type="entry name" value="ABC_cobalt_CbiO_domain1"/>
    <property type="match status" value="1"/>
</dbReference>
<dbReference type="SMR" id="A0A0A8QPL0"/>